<dbReference type="SMART" id="SM00530">
    <property type="entry name" value="HTH_XRE"/>
    <property type="match status" value="1"/>
</dbReference>
<name>A0A7C1H5L7_9BACT</name>
<dbReference type="InterPro" id="IPR050077">
    <property type="entry name" value="LexA_repressor"/>
</dbReference>
<sequence>MVIMLMDFAARLQEAMERMGISQYELAKLANIGQSTLSMYVSRKRTPTADVLQKISPILNVSTDYLLGLVDDPEARLSGEVSNSSLKPQKEIPILGKVAAGTGVPAEEDIVGYASVDQAEAADFALTVTGFSMFPKLLDGDVVFVRKQPVARNGQMVVVRINGQEGVIKYFHKRSDMVILTSENPEYKPIRIDKDRWDSECAIIGVVVGLKRKFSDS</sequence>
<proteinExistence type="predicted"/>
<dbReference type="PANTHER" id="PTHR33516">
    <property type="entry name" value="LEXA REPRESSOR"/>
    <property type="match status" value="1"/>
</dbReference>
<dbReference type="Gene3D" id="2.10.109.10">
    <property type="entry name" value="Umud Fragment, subunit A"/>
    <property type="match status" value="1"/>
</dbReference>
<evidence type="ECO:0000259" key="1">
    <source>
        <dbReference type="PROSITE" id="PS50943"/>
    </source>
</evidence>
<dbReference type="InterPro" id="IPR039418">
    <property type="entry name" value="LexA-like"/>
</dbReference>
<dbReference type="EMBL" id="DSBT01000108">
    <property type="protein sequence ID" value="HDP77306.1"/>
    <property type="molecule type" value="Genomic_DNA"/>
</dbReference>
<dbReference type="AlphaFoldDB" id="A0A7C1H5L7"/>
<dbReference type="PANTHER" id="PTHR33516:SF2">
    <property type="entry name" value="LEXA REPRESSOR-RELATED"/>
    <property type="match status" value="1"/>
</dbReference>
<dbReference type="SUPFAM" id="SSF51306">
    <property type="entry name" value="LexA/Signal peptidase"/>
    <property type="match status" value="1"/>
</dbReference>
<feature type="domain" description="HTH cro/C1-type" evidence="1">
    <location>
        <begin position="12"/>
        <end position="66"/>
    </location>
</feature>
<accession>A0A7C1H5L7</accession>
<evidence type="ECO:0000313" key="2">
    <source>
        <dbReference type="EMBL" id="HDP77306.1"/>
    </source>
</evidence>
<comment type="caution">
    <text evidence="2">The sequence shown here is derived from an EMBL/GenBank/DDBJ whole genome shotgun (WGS) entry which is preliminary data.</text>
</comment>
<dbReference type="PROSITE" id="PS50943">
    <property type="entry name" value="HTH_CROC1"/>
    <property type="match status" value="1"/>
</dbReference>
<dbReference type="InterPro" id="IPR036286">
    <property type="entry name" value="LexA/Signal_pep-like_sf"/>
</dbReference>
<dbReference type="CDD" id="cd00093">
    <property type="entry name" value="HTH_XRE"/>
    <property type="match status" value="1"/>
</dbReference>
<dbReference type="CDD" id="cd06529">
    <property type="entry name" value="S24_LexA-like"/>
    <property type="match status" value="1"/>
</dbReference>
<dbReference type="InterPro" id="IPR001387">
    <property type="entry name" value="Cro/C1-type_HTH"/>
</dbReference>
<protein>
    <submittedName>
        <fullName evidence="2">Helix-turn-helix domain-containing protein</fullName>
    </submittedName>
</protein>
<dbReference type="SUPFAM" id="SSF47413">
    <property type="entry name" value="lambda repressor-like DNA-binding domains"/>
    <property type="match status" value="1"/>
</dbReference>
<dbReference type="Gene3D" id="1.10.260.40">
    <property type="entry name" value="lambda repressor-like DNA-binding domains"/>
    <property type="match status" value="1"/>
</dbReference>
<reference evidence="2" key="1">
    <citation type="journal article" date="2020" name="mSystems">
        <title>Genome- and Community-Level Interaction Insights into Carbon Utilization and Element Cycling Functions of Hydrothermarchaeota in Hydrothermal Sediment.</title>
        <authorList>
            <person name="Zhou Z."/>
            <person name="Liu Y."/>
            <person name="Xu W."/>
            <person name="Pan J."/>
            <person name="Luo Z.H."/>
            <person name="Li M."/>
        </authorList>
    </citation>
    <scope>NUCLEOTIDE SEQUENCE [LARGE SCALE GENOMIC DNA]</scope>
    <source>
        <strain evidence="2">SpSt-1179</strain>
    </source>
</reference>
<dbReference type="Proteomes" id="UP000886198">
    <property type="component" value="Unassembled WGS sequence"/>
</dbReference>
<dbReference type="Pfam" id="PF00717">
    <property type="entry name" value="Peptidase_S24"/>
    <property type="match status" value="1"/>
</dbReference>
<dbReference type="InterPro" id="IPR015927">
    <property type="entry name" value="Peptidase_S24_S26A/B/C"/>
</dbReference>
<dbReference type="Pfam" id="PF01381">
    <property type="entry name" value="HTH_3"/>
    <property type="match status" value="1"/>
</dbReference>
<organism evidence="2">
    <name type="scientific">Mesotoga infera</name>
    <dbReference type="NCBI Taxonomy" id="1236046"/>
    <lineage>
        <taxon>Bacteria</taxon>
        <taxon>Thermotogati</taxon>
        <taxon>Thermotogota</taxon>
        <taxon>Thermotogae</taxon>
        <taxon>Kosmotogales</taxon>
        <taxon>Kosmotogaceae</taxon>
        <taxon>Mesotoga</taxon>
    </lineage>
</organism>
<gene>
    <name evidence="2" type="ORF">ENN47_03810</name>
</gene>
<dbReference type="InterPro" id="IPR010982">
    <property type="entry name" value="Lambda_DNA-bd_dom_sf"/>
</dbReference>
<dbReference type="GO" id="GO:0003677">
    <property type="term" value="F:DNA binding"/>
    <property type="evidence" value="ECO:0007669"/>
    <property type="project" value="InterPro"/>
</dbReference>